<evidence type="ECO:0000313" key="1">
    <source>
        <dbReference type="EMBL" id="KAK7496251.1"/>
    </source>
</evidence>
<protein>
    <submittedName>
        <fullName evidence="1">Uncharacterized protein</fullName>
    </submittedName>
</protein>
<dbReference type="Proteomes" id="UP001519460">
    <property type="component" value="Unassembled WGS sequence"/>
</dbReference>
<evidence type="ECO:0000313" key="2">
    <source>
        <dbReference type="Proteomes" id="UP001519460"/>
    </source>
</evidence>
<comment type="caution">
    <text evidence="1">The sequence shown here is derived from an EMBL/GenBank/DDBJ whole genome shotgun (WGS) entry which is preliminary data.</text>
</comment>
<proteinExistence type="predicted"/>
<name>A0ABD0LAE2_9CAEN</name>
<dbReference type="AlphaFoldDB" id="A0ABD0LAE2"/>
<accession>A0ABD0LAE2</accession>
<reference evidence="1 2" key="1">
    <citation type="journal article" date="2023" name="Sci. Data">
        <title>Genome assembly of the Korean intertidal mud-creeper Batillaria attramentaria.</title>
        <authorList>
            <person name="Patra A.K."/>
            <person name="Ho P.T."/>
            <person name="Jun S."/>
            <person name="Lee S.J."/>
            <person name="Kim Y."/>
            <person name="Won Y.J."/>
        </authorList>
    </citation>
    <scope>NUCLEOTIDE SEQUENCE [LARGE SCALE GENOMIC DNA]</scope>
    <source>
        <strain evidence="1">Wonlab-2016</strain>
    </source>
</reference>
<sequence length="102" mass="11201">MYWSEKNGSYFSPYCALFCRGVKPAISVIPQTVEARENIMSSLPPALLSPQAGWGWHQATRQLLAIGDFSGGPVGYWMVRVTGGIQRVQDAPRVDGVLFVTL</sequence>
<keyword evidence="2" id="KW-1185">Reference proteome</keyword>
<dbReference type="EMBL" id="JACVVK020000068">
    <property type="protein sequence ID" value="KAK7496251.1"/>
    <property type="molecule type" value="Genomic_DNA"/>
</dbReference>
<gene>
    <name evidence="1" type="ORF">BaRGS_00012416</name>
</gene>
<organism evidence="1 2">
    <name type="scientific">Batillaria attramentaria</name>
    <dbReference type="NCBI Taxonomy" id="370345"/>
    <lineage>
        <taxon>Eukaryota</taxon>
        <taxon>Metazoa</taxon>
        <taxon>Spiralia</taxon>
        <taxon>Lophotrochozoa</taxon>
        <taxon>Mollusca</taxon>
        <taxon>Gastropoda</taxon>
        <taxon>Caenogastropoda</taxon>
        <taxon>Sorbeoconcha</taxon>
        <taxon>Cerithioidea</taxon>
        <taxon>Batillariidae</taxon>
        <taxon>Batillaria</taxon>
    </lineage>
</organism>